<dbReference type="GO" id="GO:0030686">
    <property type="term" value="C:90S preribosome"/>
    <property type="evidence" value="ECO:0007669"/>
    <property type="project" value="TreeGrafter"/>
</dbReference>
<feature type="region of interest" description="Disordered" evidence="11">
    <location>
        <begin position="801"/>
        <end position="849"/>
    </location>
</feature>
<evidence type="ECO:0000259" key="12">
    <source>
        <dbReference type="PROSITE" id="PS51714"/>
    </source>
</evidence>
<sequence length="1277" mass="146332">MQVFSKESVLHMTHVAQISTVKMEGKEQKRHQQKQSGPKAAKKKRKQRDQGAEQDGRKRNPKAFAVHSAVRMARTFHRTQDIKTKKHHIPLVDRTPLEPPPVVVVVMGPPKVGKSTLIRCLIKNYTRQKLSDICGPVTIVSGKKRRLTFIECNNDINTMIDLAKVADLVLMLIDASFGFEMETFEFLNICQVHGFPRVMGVLTHLDSFKNTKSLNKTKKRLKHRFWTEVYQGAKLFYLSGMVYGEYQTQEVKNLGRFISVMKFRPLVWQTSHPYVLADRMEDLTDPEAIRVDPKCDRTVSLYGYLRGTFLKNKGQVHIPGVGDFSVADISFLSDPCPLPEMLKKRALNEKERLLYAPMAGVGGLVYDKDAVYIDMPVGHVKQDQEEVRPATELMQSLMGTQATLDDKIAASKVSLFTGTEALTQEEVQEKSGKEGPVESRVWDPETQRERRRAVFSEEAEEDNDEGSDEEESDEERESKEEKAVEEEEEIDDDEEEGEEVDDDEDEFEEDDEESNVPKDERKMVKEAAPPLKKQKLEGNRQDSRPVVEMPVFADSDDDLEKSEEEESDEDDSDEEEEVVTMEEEKQKPKKRSAAPPDSGNCSEEGSDEEEEEEEEDDDDDDDMGDLQSDNDSETEQQVNVKPNAKLKLPPDDDDDDDEEEEVEEDMDEEMYAEDEGELGSETAGALRWKEDLSRKAMEAHQRRQSATPNLRKLVYGTVVEEEDEANSKDEELGGLFRVSRPENSKKVRADAMDCSRFQPDASHNWDQEEMLASIRDCFVTGKWEEDKDAATLLKEDDELYGDFEDLETGEVHKATSGKGEVEGDDEEEEEEEEDEDEAPTLVKVDDDEAQRNKRLEKKKRLKERFNAEYDDGDATYFDDLKEEMQKQAELNRAEFEDMDDETRVQYEGFRPGMYVRLEIPALPCEFVTNFDPHYPVILGALGASEGNIGYLQMRLKKHRWYNRILKTRDPLILSLGWRRFQTIPLYHIEDHNGRHRLLKYTPEHMHCGASIWGPITPQGTGFLAFQRVAGAQANFRIAATGVVLDLDKSVTIVKKLKLIGYPDKIFKNTCFVQGMFNTVLEVAKFEGASVRTVSGIKGQIKKALRTPPGAFRATFEDRLLMSDIVFLRSWYPVSVPQLYNPVTSLLMPVGEKDTWAGMRTLGQLKHDLGIRNQPNQDSLYKPIERQKRHFNPLHIPKELQQALPFKSKPKQQEAKGKIPRDLQRPAVIREPHERKDSSLSKHYPNSDLSAVRVVWRALRQEEAGRLLMWMVRQLERL</sequence>
<dbReference type="InterPro" id="IPR012948">
    <property type="entry name" value="AARP2CN"/>
</dbReference>
<dbReference type="GO" id="GO:0000479">
    <property type="term" value="P:endonucleolytic cleavage of tricistronic rRNA transcript (SSU-rRNA, 5.8S rRNA, LSU-rRNA)"/>
    <property type="evidence" value="ECO:0007669"/>
    <property type="project" value="TreeGrafter"/>
</dbReference>
<dbReference type="InterPro" id="IPR007034">
    <property type="entry name" value="BMS1_TSR1_C"/>
</dbReference>
<feature type="compositionally biased region" description="Basic and acidic residues" evidence="11">
    <location>
        <begin position="534"/>
        <end position="545"/>
    </location>
</feature>
<dbReference type="PROSITE" id="PS51714">
    <property type="entry name" value="G_BMS1"/>
    <property type="match status" value="1"/>
</dbReference>
<dbReference type="GO" id="GO:0032040">
    <property type="term" value="C:small-subunit processome"/>
    <property type="evidence" value="ECO:0007669"/>
    <property type="project" value="UniProtKB-ARBA"/>
</dbReference>
<evidence type="ECO:0000256" key="8">
    <source>
        <dbReference type="ARBA" id="ARBA00023242"/>
    </source>
</evidence>
<dbReference type="PANTHER" id="PTHR12858:SF2">
    <property type="entry name" value="RIBOSOME BIOGENESIS PROTEIN BMS1 HOMOLOG"/>
    <property type="match status" value="1"/>
</dbReference>
<dbReference type="Proteomes" id="UP000727407">
    <property type="component" value="Unassembled WGS sequence"/>
</dbReference>
<comment type="similarity">
    <text evidence="10">Belongs to the TRAFAC class translation factor GTPase superfamily. Bms1-like GTPase family. BMS1 subfamily.</text>
</comment>
<feature type="compositionally biased region" description="Acidic residues" evidence="11">
    <location>
        <begin position="457"/>
        <end position="475"/>
    </location>
</feature>
<keyword evidence="3" id="KW-0597">Phosphoprotein</keyword>
<dbReference type="PANTHER" id="PTHR12858">
    <property type="entry name" value="RIBOSOME BIOGENESIS PROTEIN"/>
    <property type="match status" value="1"/>
</dbReference>
<keyword evidence="2" id="KW-0690">Ribosome biogenesis</keyword>
<organism evidence="13 14">
    <name type="scientific">Clarias magur</name>
    <name type="common">Asian catfish</name>
    <name type="synonym">Macropteronotus magur</name>
    <dbReference type="NCBI Taxonomy" id="1594786"/>
    <lineage>
        <taxon>Eukaryota</taxon>
        <taxon>Metazoa</taxon>
        <taxon>Chordata</taxon>
        <taxon>Craniata</taxon>
        <taxon>Vertebrata</taxon>
        <taxon>Euteleostomi</taxon>
        <taxon>Actinopterygii</taxon>
        <taxon>Neopterygii</taxon>
        <taxon>Teleostei</taxon>
        <taxon>Ostariophysi</taxon>
        <taxon>Siluriformes</taxon>
        <taxon>Clariidae</taxon>
        <taxon>Clarias</taxon>
    </lineage>
</organism>
<dbReference type="Pfam" id="PF08142">
    <property type="entry name" value="AARP2CN"/>
    <property type="match status" value="1"/>
</dbReference>
<feature type="region of interest" description="Disordered" evidence="11">
    <location>
        <begin position="1202"/>
        <end position="1243"/>
    </location>
</feature>
<evidence type="ECO:0000256" key="9">
    <source>
        <dbReference type="ARBA" id="ARBA00049117"/>
    </source>
</evidence>
<dbReference type="GO" id="GO:0000462">
    <property type="term" value="P:maturation of SSU-rRNA from tricistronic rRNA transcript (SSU-rRNA, 5.8S rRNA, LSU-rRNA)"/>
    <property type="evidence" value="ECO:0007669"/>
    <property type="project" value="TreeGrafter"/>
</dbReference>
<evidence type="ECO:0000256" key="7">
    <source>
        <dbReference type="ARBA" id="ARBA00023134"/>
    </source>
</evidence>
<dbReference type="InterPro" id="IPR027417">
    <property type="entry name" value="P-loop_NTPase"/>
</dbReference>
<feature type="compositionally biased region" description="Basic and acidic residues" evidence="11">
    <location>
        <begin position="48"/>
        <end position="58"/>
    </location>
</feature>
<dbReference type="GO" id="GO:0005525">
    <property type="term" value="F:GTP binding"/>
    <property type="evidence" value="ECO:0007669"/>
    <property type="project" value="UniProtKB-KW"/>
</dbReference>
<feature type="region of interest" description="Disordered" evidence="11">
    <location>
        <begin position="424"/>
        <end position="686"/>
    </location>
</feature>
<dbReference type="EMBL" id="QNUK01000273">
    <property type="protein sequence ID" value="KAF5896537.1"/>
    <property type="molecule type" value="Genomic_DNA"/>
</dbReference>
<dbReference type="Gene3D" id="3.40.50.300">
    <property type="entry name" value="P-loop containing nucleotide triphosphate hydrolases"/>
    <property type="match status" value="1"/>
</dbReference>
<evidence type="ECO:0000256" key="4">
    <source>
        <dbReference type="ARBA" id="ARBA00022741"/>
    </source>
</evidence>
<accession>A0A8J4WYL8</accession>
<dbReference type="GO" id="GO:0003924">
    <property type="term" value="F:GTPase activity"/>
    <property type="evidence" value="ECO:0007669"/>
    <property type="project" value="TreeGrafter"/>
</dbReference>
<dbReference type="InterPro" id="IPR039761">
    <property type="entry name" value="Bms1/Tsr1"/>
</dbReference>
<evidence type="ECO:0000256" key="5">
    <source>
        <dbReference type="ARBA" id="ARBA00022801"/>
    </source>
</evidence>
<feature type="compositionally biased region" description="Acidic residues" evidence="11">
    <location>
        <begin position="651"/>
        <end position="678"/>
    </location>
</feature>
<dbReference type="GO" id="GO:0005524">
    <property type="term" value="F:ATP binding"/>
    <property type="evidence" value="ECO:0007669"/>
    <property type="project" value="UniProtKB-KW"/>
</dbReference>
<feature type="domain" description="Bms1-type G" evidence="12">
    <location>
        <begin position="99"/>
        <end position="264"/>
    </location>
</feature>
<feature type="compositionally biased region" description="Basic and acidic residues" evidence="11">
    <location>
        <begin position="515"/>
        <end position="525"/>
    </location>
</feature>
<evidence type="ECO:0000256" key="3">
    <source>
        <dbReference type="ARBA" id="ARBA00022553"/>
    </source>
</evidence>
<feature type="region of interest" description="Disordered" evidence="11">
    <location>
        <begin position="20"/>
        <end position="64"/>
    </location>
</feature>
<keyword evidence="5" id="KW-0378">Hydrolase</keyword>
<feature type="compositionally biased region" description="Basic and acidic residues" evidence="11">
    <location>
        <begin position="1210"/>
        <end position="1239"/>
    </location>
</feature>
<keyword evidence="4" id="KW-0547">Nucleotide-binding</keyword>
<dbReference type="FunFam" id="3.40.50.300:FF:000105">
    <property type="entry name" value="BMS1 ribosome biogenesis factor"/>
    <property type="match status" value="1"/>
</dbReference>
<dbReference type="Pfam" id="PF04950">
    <property type="entry name" value="RIBIOP_C"/>
    <property type="match status" value="1"/>
</dbReference>
<feature type="compositionally biased region" description="Acidic residues" evidence="11">
    <location>
        <begin position="483"/>
        <end position="514"/>
    </location>
</feature>
<dbReference type="InterPro" id="IPR030387">
    <property type="entry name" value="G_Bms1/Tsr1_dom"/>
</dbReference>
<evidence type="ECO:0000256" key="6">
    <source>
        <dbReference type="ARBA" id="ARBA00022840"/>
    </source>
</evidence>
<dbReference type="InterPro" id="IPR037875">
    <property type="entry name" value="Bms1_N"/>
</dbReference>
<comment type="subcellular location">
    <subcellularLocation>
        <location evidence="1">Nucleus</location>
        <location evidence="1">Nucleolus</location>
    </subcellularLocation>
</comment>
<comment type="catalytic activity">
    <reaction evidence="9">
        <text>GTP + H2O = GDP + phosphate + H(+)</text>
        <dbReference type="Rhea" id="RHEA:19669"/>
        <dbReference type="ChEBI" id="CHEBI:15377"/>
        <dbReference type="ChEBI" id="CHEBI:15378"/>
        <dbReference type="ChEBI" id="CHEBI:37565"/>
        <dbReference type="ChEBI" id="CHEBI:43474"/>
        <dbReference type="ChEBI" id="CHEBI:58189"/>
    </reaction>
    <physiologicalReaction direction="left-to-right" evidence="9">
        <dbReference type="Rhea" id="RHEA:19670"/>
    </physiologicalReaction>
</comment>
<keyword evidence="8" id="KW-0539">Nucleus</keyword>
<dbReference type="GO" id="GO:0034511">
    <property type="term" value="F:U3 snoRNA binding"/>
    <property type="evidence" value="ECO:0007669"/>
    <property type="project" value="TreeGrafter"/>
</dbReference>
<name>A0A8J4WYL8_CLAMG</name>
<keyword evidence="7" id="KW-0342">GTP-binding</keyword>
<evidence type="ECO:0000256" key="1">
    <source>
        <dbReference type="ARBA" id="ARBA00004604"/>
    </source>
</evidence>
<dbReference type="SMART" id="SM01362">
    <property type="entry name" value="DUF663"/>
    <property type="match status" value="1"/>
</dbReference>
<evidence type="ECO:0000256" key="11">
    <source>
        <dbReference type="SAM" id="MobiDB-lite"/>
    </source>
</evidence>
<dbReference type="GO" id="GO:0005654">
    <property type="term" value="C:nucleoplasm"/>
    <property type="evidence" value="ECO:0007669"/>
    <property type="project" value="UniProtKB-ARBA"/>
</dbReference>
<evidence type="ECO:0000313" key="14">
    <source>
        <dbReference type="Proteomes" id="UP000727407"/>
    </source>
</evidence>
<comment type="caution">
    <text evidence="13">The sequence shown here is derived from an EMBL/GenBank/DDBJ whole genome shotgun (WGS) entry which is preliminary data.</text>
</comment>
<dbReference type="CDD" id="cd01882">
    <property type="entry name" value="BMS1"/>
    <property type="match status" value="1"/>
</dbReference>
<feature type="compositionally biased region" description="Acidic residues" evidence="11">
    <location>
        <begin position="822"/>
        <end position="838"/>
    </location>
</feature>
<dbReference type="OrthoDB" id="10260897at2759"/>
<dbReference type="SUPFAM" id="SSF52540">
    <property type="entry name" value="P-loop containing nucleoside triphosphate hydrolases"/>
    <property type="match status" value="1"/>
</dbReference>
<evidence type="ECO:0000256" key="2">
    <source>
        <dbReference type="ARBA" id="ARBA00022517"/>
    </source>
</evidence>
<keyword evidence="14" id="KW-1185">Reference proteome</keyword>
<evidence type="ECO:0000256" key="10">
    <source>
        <dbReference type="ARBA" id="ARBA00061391"/>
    </source>
</evidence>
<feature type="compositionally biased region" description="Acidic residues" evidence="11">
    <location>
        <begin position="554"/>
        <end position="581"/>
    </location>
</feature>
<proteinExistence type="inferred from homology"/>
<dbReference type="AlphaFoldDB" id="A0A8J4WYL8"/>
<dbReference type="SMART" id="SM00785">
    <property type="entry name" value="AARP2CN"/>
    <property type="match status" value="1"/>
</dbReference>
<reference evidence="13" key="1">
    <citation type="submission" date="2020-07" db="EMBL/GenBank/DDBJ databases">
        <title>Clarias magur genome sequencing, assembly and annotation.</title>
        <authorList>
            <person name="Kushwaha B."/>
            <person name="Kumar R."/>
            <person name="Das P."/>
            <person name="Joshi C.G."/>
            <person name="Kumar D."/>
            <person name="Nagpure N.S."/>
            <person name="Pandey M."/>
            <person name="Agarwal S."/>
            <person name="Srivastava S."/>
            <person name="Singh M."/>
            <person name="Sahoo L."/>
            <person name="Jayasankar P."/>
            <person name="Meher P.K."/>
            <person name="Koringa P.G."/>
            <person name="Iquebal M.A."/>
            <person name="Das S.P."/>
            <person name="Bit A."/>
            <person name="Patnaik S."/>
            <person name="Patel N."/>
            <person name="Shah T.M."/>
            <person name="Hinsu A."/>
            <person name="Jena J.K."/>
        </authorList>
    </citation>
    <scope>NUCLEOTIDE SEQUENCE</scope>
    <source>
        <strain evidence="13">CIFAMagur01</strain>
        <tissue evidence="13">Testis</tissue>
    </source>
</reference>
<evidence type="ECO:0000313" key="13">
    <source>
        <dbReference type="EMBL" id="KAF5896537.1"/>
    </source>
</evidence>
<protein>
    <submittedName>
        <fullName evidence="13">Ribosome biogenesis protein BMS1</fullName>
    </submittedName>
</protein>
<keyword evidence="6" id="KW-0067">ATP-binding</keyword>
<gene>
    <name evidence="13" type="primary">bms1</name>
    <name evidence="13" type="ORF">DAT39_013785</name>
</gene>
<feature type="compositionally biased region" description="Acidic residues" evidence="11">
    <location>
        <begin position="604"/>
        <end position="634"/>
    </location>
</feature>
<feature type="compositionally biased region" description="Basic and acidic residues" evidence="11">
    <location>
        <begin position="427"/>
        <end position="455"/>
    </location>
</feature>